<accession>S7PY15</accession>
<name>S7PY15_GLOTA</name>
<evidence type="ECO:0000313" key="3">
    <source>
        <dbReference type="Proteomes" id="UP000030669"/>
    </source>
</evidence>
<dbReference type="EMBL" id="KB469308">
    <property type="protein sequence ID" value="EPQ52242.1"/>
    <property type="molecule type" value="Genomic_DNA"/>
</dbReference>
<dbReference type="OrthoDB" id="3224400at2759"/>
<dbReference type="AlphaFoldDB" id="S7PY15"/>
<protein>
    <submittedName>
        <fullName evidence="2">Uncharacterized protein</fullName>
    </submittedName>
</protein>
<gene>
    <name evidence="2" type="ORF">GLOTRDRAFT_132359</name>
</gene>
<dbReference type="eggNOG" id="ENOG502SU0N">
    <property type="taxonomic scope" value="Eukaryota"/>
</dbReference>
<dbReference type="Proteomes" id="UP000030669">
    <property type="component" value="Unassembled WGS sequence"/>
</dbReference>
<dbReference type="RefSeq" id="XP_007869416.1">
    <property type="nucleotide sequence ID" value="XM_007871225.1"/>
</dbReference>
<sequence>MATSRDNSSPDHERSIHSPSPLREGRPNPRLSSPAPGPSAGPYGSGSQQRSVAEVVQEQFEPFDHRTTIVDPFEEENKREAEFREKLNKMLLDLTIEFHAWSTARPAFETNENLESLEKEINSIMTLESEQGMSLPSPLTFIEKTRQRLGDFVNRVKLALAALTGMGI</sequence>
<reference evidence="2 3" key="1">
    <citation type="journal article" date="2012" name="Science">
        <title>The Paleozoic origin of enzymatic lignin decomposition reconstructed from 31 fungal genomes.</title>
        <authorList>
            <person name="Floudas D."/>
            <person name="Binder M."/>
            <person name="Riley R."/>
            <person name="Barry K."/>
            <person name="Blanchette R.A."/>
            <person name="Henrissat B."/>
            <person name="Martinez A.T."/>
            <person name="Otillar R."/>
            <person name="Spatafora J.W."/>
            <person name="Yadav J.S."/>
            <person name="Aerts A."/>
            <person name="Benoit I."/>
            <person name="Boyd A."/>
            <person name="Carlson A."/>
            <person name="Copeland A."/>
            <person name="Coutinho P.M."/>
            <person name="de Vries R.P."/>
            <person name="Ferreira P."/>
            <person name="Findley K."/>
            <person name="Foster B."/>
            <person name="Gaskell J."/>
            <person name="Glotzer D."/>
            <person name="Gorecki P."/>
            <person name="Heitman J."/>
            <person name="Hesse C."/>
            <person name="Hori C."/>
            <person name="Igarashi K."/>
            <person name="Jurgens J.A."/>
            <person name="Kallen N."/>
            <person name="Kersten P."/>
            <person name="Kohler A."/>
            <person name="Kuees U."/>
            <person name="Kumar T.K.A."/>
            <person name="Kuo A."/>
            <person name="LaButti K."/>
            <person name="Larrondo L.F."/>
            <person name="Lindquist E."/>
            <person name="Ling A."/>
            <person name="Lombard V."/>
            <person name="Lucas S."/>
            <person name="Lundell T."/>
            <person name="Martin R."/>
            <person name="McLaughlin D.J."/>
            <person name="Morgenstern I."/>
            <person name="Morin E."/>
            <person name="Murat C."/>
            <person name="Nagy L.G."/>
            <person name="Nolan M."/>
            <person name="Ohm R.A."/>
            <person name="Patyshakuliyeva A."/>
            <person name="Rokas A."/>
            <person name="Ruiz-Duenas F.J."/>
            <person name="Sabat G."/>
            <person name="Salamov A."/>
            <person name="Samejima M."/>
            <person name="Schmutz J."/>
            <person name="Slot J.C."/>
            <person name="St John F."/>
            <person name="Stenlid J."/>
            <person name="Sun H."/>
            <person name="Sun S."/>
            <person name="Syed K."/>
            <person name="Tsang A."/>
            <person name="Wiebenga A."/>
            <person name="Young D."/>
            <person name="Pisabarro A."/>
            <person name="Eastwood D.C."/>
            <person name="Martin F."/>
            <person name="Cullen D."/>
            <person name="Grigoriev I.V."/>
            <person name="Hibbett D.S."/>
        </authorList>
    </citation>
    <scope>NUCLEOTIDE SEQUENCE [LARGE SCALE GENOMIC DNA]</scope>
    <source>
        <strain evidence="2 3">ATCC 11539</strain>
    </source>
</reference>
<dbReference type="GeneID" id="19302475"/>
<dbReference type="HOGENOM" id="CLU_129979_0_0_1"/>
<organism evidence="2 3">
    <name type="scientific">Gloeophyllum trabeum (strain ATCC 11539 / FP-39264 / Madison 617)</name>
    <name type="common">Brown rot fungus</name>
    <dbReference type="NCBI Taxonomy" id="670483"/>
    <lineage>
        <taxon>Eukaryota</taxon>
        <taxon>Fungi</taxon>
        <taxon>Dikarya</taxon>
        <taxon>Basidiomycota</taxon>
        <taxon>Agaricomycotina</taxon>
        <taxon>Agaricomycetes</taxon>
        <taxon>Gloeophyllales</taxon>
        <taxon>Gloeophyllaceae</taxon>
        <taxon>Gloeophyllum</taxon>
    </lineage>
</organism>
<feature type="compositionally biased region" description="Low complexity" evidence="1">
    <location>
        <begin position="32"/>
        <end position="47"/>
    </location>
</feature>
<proteinExistence type="predicted"/>
<evidence type="ECO:0000256" key="1">
    <source>
        <dbReference type="SAM" id="MobiDB-lite"/>
    </source>
</evidence>
<feature type="region of interest" description="Disordered" evidence="1">
    <location>
        <begin position="1"/>
        <end position="67"/>
    </location>
</feature>
<evidence type="ECO:0000313" key="2">
    <source>
        <dbReference type="EMBL" id="EPQ52242.1"/>
    </source>
</evidence>
<keyword evidence="3" id="KW-1185">Reference proteome</keyword>
<dbReference type="KEGG" id="gtr:GLOTRDRAFT_132359"/>
<dbReference type="OMA" id="RPMHESD"/>